<organism evidence="1 2">
    <name type="scientific">Lophiostoma macrostomum CBS 122681</name>
    <dbReference type="NCBI Taxonomy" id="1314788"/>
    <lineage>
        <taxon>Eukaryota</taxon>
        <taxon>Fungi</taxon>
        <taxon>Dikarya</taxon>
        <taxon>Ascomycota</taxon>
        <taxon>Pezizomycotina</taxon>
        <taxon>Dothideomycetes</taxon>
        <taxon>Pleosporomycetidae</taxon>
        <taxon>Pleosporales</taxon>
        <taxon>Lophiostomataceae</taxon>
        <taxon>Lophiostoma</taxon>
    </lineage>
</organism>
<evidence type="ECO:0000313" key="1">
    <source>
        <dbReference type="EMBL" id="KAF2652445.1"/>
    </source>
</evidence>
<evidence type="ECO:0000313" key="2">
    <source>
        <dbReference type="Proteomes" id="UP000799324"/>
    </source>
</evidence>
<sequence>MSWEVSKQESYTVIIEVLNSHTNFWSPAQSYFDPDLSYFSSLLHHFYSYNPRTSYATPTLGHFATNCPIKIYQHHSAITTVEVRDREEIFRNEKLKEDILWSQYPMLDYLTEAGKYMAHCVEGVLSCAGFWPSDGEASGRASAALYYHTTVGIMDIIDDTLPSPAAELQSRTDVEAGTTDTYMTDMHDG</sequence>
<protein>
    <submittedName>
        <fullName evidence="1">Uncharacterized protein</fullName>
    </submittedName>
</protein>
<keyword evidence="2" id="KW-1185">Reference proteome</keyword>
<dbReference type="EMBL" id="MU004402">
    <property type="protein sequence ID" value="KAF2652445.1"/>
    <property type="molecule type" value="Genomic_DNA"/>
</dbReference>
<accession>A0A6A6SXJ1</accession>
<gene>
    <name evidence="1" type="ORF">K491DRAFT_760381</name>
</gene>
<proteinExistence type="predicted"/>
<name>A0A6A6SXJ1_9PLEO</name>
<dbReference type="Proteomes" id="UP000799324">
    <property type="component" value="Unassembled WGS sequence"/>
</dbReference>
<dbReference type="AlphaFoldDB" id="A0A6A6SXJ1"/>
<reference evidence="1" key="1">
    <citation type="journal article" date="2020" name="Stud. Mycol.">
        <title>101 Dothideomycetes genomes: a test case for predicting lifestyles and emergence of pathogens.</title>
        <authorList>
            <person name="Haridas S."/>
            <person name="Albert R."/>
            <person name="Binder M."/>
            <person name="Bloem J."/>
            <person name="Labutti K."/>
            <person name="Salamov A."/>
            <person name="Andreopoulos B."/>
            <person name="Baker S."/>
            <person name="Barry K."/>
            <person name="Bills G."/>
            <person name="Bluhm B."/>
            <person name="Cannon C."/>
            <person name="Castanera R."/>
            <person name="Culley D."/>
            <person name="Daum C."/>
            <person name="Ezra D."/>
            <person name="Gonzalez J."/>
            <person name="Henrissat B."/>
            <person name="Kuo A."/>
            <person name="Liang C."/>
            <person name="Lipzen A."/>
            <person name="Lutzoni F."/>
            <person name="Magnuson J."/>
            <person name="Mondo S."/>
            <person name="Nolan M."/>
            <person name="Ohm R."/>
            <person name="Pangilinan J."/>
            <person name="Park H.-J."/>
            <person name="Ramirez L."/>
            <person name="Alfaro M."/>
            <person name="Sun H."/>
            <person name="Tritt A."/>
            <person name="Yoshinaga Y."/>
            <person name="Zwiers L.-H."/>
            <person name="Turgeon B."/>
            <person name="Goodwin S."/>
            <person name="Spatafora J."/>
            <person name="Crous P."/>
            <person name="Grigoriev I."/>
        </authorList>
    </citation>
    <scope>NUCLEOTIDE SEQUENCE</scope>
    <source>
        <strain evidence="1">CBS 122681</strain>
    </source>
</reference>